<dbReference type="Proteomes" id="UP001497482">
    <property type="component" value="Chromosome 20"/>
</dbReference>
<feature type="region of interest" description="Disordered" evidence="1">
    <location>
        <begin position="1"/>
        <end position="22"/>
    </location>
</feature>
<dbReference type="EMBL" id="OZ035842">
    <property type="protein sequence ID" value="CAL1594901.1"/>
    <property type="molecule type" value="Genomic_DNA"/>
</dbReference>
<dbReference type="AlphaFoldDB" id="A0AAV2KXX3"/>
<organism evidence="2 3">
    <name type="scientific">Knipowitschia caucasica</name>
    <name type="common">Caucasian dwarf goby</name>
    <name type="synonym">Pomatoschistus caucasicus</name>
    <dbReference type="NCBI Taxonomy" id="637954"/>
    <lineage>
        <taxon>Eukaryota</taxon>
        <taxon>Metazoa</taxon>
        <taxon>Chordata</taxon>
        <taxon>Craniata</taxon>
        <taxon>Vertebrata</taxon>
        <taxon>Euteleostomi</taxon>
        <taxon>Actinopterygii</taxon>
        <taxon>Neopterygii</taxon>
        <taxon>Teleostei</taxon>
        <taxon>Neoteleostei</taxon>
        <taxon>Acanthomorphata</taxon>
        <taxon>Gobiaria</taxon>
        <taxon>Gobiiformes</taxon>
        <taxon>Gobioidei</taxon>
        <taxon>Gobiidae</taxon>
        <taxon>Gobiinae</taxon>
        <taxon>Knipowitschia</taxon>
    </lineage>
</organism>
<accession>A0AAV2KXX3</accession>
<protein>
    <submittedName>
        <fullName evidence="2">Uncharacterized protein</fullName>
    </submittedName>
</protein>
<feature type="region of interest" description="Disordered" evidence="1">
    <location>
        <begin position="63"/>
        <end position="104"/>
    </location>
</feature>
<evidence type="ECO:0000313" key="3">
    <source>
        <dbReference type="Proteomes" id="UP001497482"/>
    </source>
</evidence>
<keyword evidence="3" id="KW-1185">Reference proteome</keyword>
<reference evidence="2 3" key="1">
    <citation type="submission" date="2024-04" db="EMBL/GenBank/DDBJ databases">
        <authorList>
            <person name="Waldvogel A.-M."/>
            <person name="Schoenle A."/>
        </authorList>
    </citation>
    <scope>NUCLEOTIDE SEQUENCE [LARGE SCALE GENOMIC DNA]</scope>
</reference>
<name>A0AAV2KXX3_KNICA</name>
<evidence type="ECO:0000313" key="2">
    <source>
        <dbReference type="EMBL" id="CAL1594901.1"/>
    </source>
</evidence>
<sequence>MDRAVASMNARKARCPACRSAHQDHAARWTCARTSMTKHHLRLPKTRTVMTLGSRTRGADITAVQPRGQSRGHVHVHAHSSHQHQERSSPRVQRSGAVRRQDRS</sequence>
<evidence type="ECO:0000256" key="1">
    <source>
        <dbReference type="SAM" id="MobiDB-lite"/>
    </source>
</evidence>
<proteinExistence type="predicted"/>
<feature type="compositionally biased region" description="Basic residues" evidence="1">
    <location>
        <begin position="70"/>
        <end position="82"/>
    </location>
</feature>
<gene>
    <name evidence="2" type="ORF">KC01_LOCUS23809</name>
</gene>